<evidence type="ECO:0000313" key="3">
    <source>
        <dbReference type="EMBL" id="MBB3037838.1"/>
    </source>
</evidence>
<gene>
    <name evidence="3" type="ORF">FHU29_002287</name>
</gene>
<dbReference type="SUPFAM" id="SSF51735">
    <property type="entry name" value="NAD(P)-binding Rossmann-fold domains"/>
    <property type="match status" value="1"/>
</dbReference>
<comment type="caution">
    <text evidence="3">The sequence shown here is derived from an EMBL/GenBank/DDBJ whole genome shotgun (WGS) entry which is preliminary data.</text>
</comment>
<dbReference type="InterPro" id="IPR000683">
    <property type="entry name" value="Gfo/Idh/MocA-like_OxRdtase_N"/>
</dbReference>
<sequence length="299" mass="32281">MRIGLVGAGPWAIHTHAPALAAHPGVQFTGLWARRPDAASGTGIRAFDSFSALLDESDAVAFAVPPAIQATLAPLAAQRGKHLILEKPLADTMDAARHIAEIASEHGSRTIMFLTRRFAPETRLFLDQAQGGDWSAGDAMWLSGALLGGPFAASQWRRDGGALHDVGPHVIDVIDAALGHIDGVLSAHHEPRTDTWMLTLSHRPPPGEPESYPSRLSSLTLSMRTPVQPSRLRVTVHGQSGVAELSTRETSPLDCYQTMLDEFLESCALRTEHACSATRGVHLQWVIEAILRATEQRNN</sequence>
<dbReference type="GO" id="GO:0016491">
    <property type="term" value="F:oxidoreductase activity"/>
    <property type="evidence" value="ECO:0007669"/>
    <property type="project" value="UniProtKB-KW"/>
</dbReference>
<dbReference type="RefSeq" id="WP_064441327.1">
    <property type="nucleotide sequence ID" value="NZ_BDDI01000013.1"/>
</dbReference>
<dbReference type="AlphaFoldDB" id="A0A839RNS4"/>
<proteinExistence type="predicted"/>
<dbReference type="SUPFAM" id="SSF55347">
    <property type="entry name" value="Glyceraldehyde-3-phosphate dehydrogenase-like, C-terminal domain"/>
    <property type="match status" value="1"/>
</dbReference>
<name>A0A839RNS4_9ACTN</name>
<reference evidence="3 4" key="1">
    <citation type="submission" date="2020-08" db="EMBL/GenBank/DDBJ databases">
        <title>Sequencing the genomes of 1000 actinobacteria strains.</title>
        <authorList>
            <person name="Klenk H.-P."/>
        </authorList>
    </citation>
    <scope>NUCLEOTIDE SEQUENCE [LARGE SCALE GENOMIC DNA]</scope>
    <source>
        <strain evidence="3 4">DSM 45258</strain>
    </source>
</reference>
<evidence type="ECO:0000256" key="1">
    <source>
        <dbReference type="ARBA" id="ARBA00023002"/>
    </source>
</evidence>
<protein>
    <submittedName>
        <fullName evidence="3">Putative dehydrogenase</fullName>
    </submittedName>
</protein>
<dbReference type="InterPro" id="IPR050463">
    <property type="entry name" value="Gfo/Idh/MocA_oxidrdct_glycsds"/>
</dbReference>
<organism evidence="3 4">
    <name type="scientific">Hoyosella altamirensis</name>
    <dbReference type="NCBI Taxonomy" id="616997"/>
    <lineage>
        <taxon>Bacteria</taxon>
        <taxon>Bacillati</taxon>
        <taxon>Actinomycetota</taxon>
        <taxon>Actinomycetes</taxon>
        <taxon>Mycobacteriales</taxon>
        <taxon>Hoyosellaceae</taxon>
        <taxon>Hoyosella</taxon>
    </lineage>
</organism>
<dbReference type="PANTHER" id="PTHR43818">
    <property type="entry name" value="BCDNA.GH03377"/>
    <property type="match status" value="1"/>
</dbReference>
<dbReference type="EMBL" id="JACHWS010000002">
    <property type="protein sequence ID" value="MBB3037838.1"/>
    <property type="molecule type" value="Genomic_DNA"/>
</dbReference>
<dbReference type="Gene3D" id="3.30.360.10">
    <property type="entry name" value="Dihydrodipicolinate Reductase, domain 2"/>
    <property type="match status" value="1"/>
</dbReference>
<keyword evidence="1" id="KW-0560">Oxidoreductase</keyword>
<dbReference type="PANTHER" id="PTHR43818:SF11">
    <property type="entry name" value="BCDNA.GH03377"/>
    <property type="match status" value="1"/>
</dbReference>
<dbReference type="InterPro" id="IPR036291">
    <property type="entry name" value="NAD(P)-bd_dom_sf"/>
</dbReference>
<dbReference type="OrthoDB" id="3815872at2"/>
<dbReference type="Gene3D" id="3.40.50.720">
    <property type="entry name" value="NAD(P)-binding Rossmann-like Domain"/>
    <property type="match status" value="1"/>
</dbReference>
<dbReference type="Proteomes" id="UP000567922">
    <property type="component" value="Unassembled WGS sequence"/>
</dbReference>
<evidence type="ECO:0000313" key="4">
    <source>
        <dbReference type="Proteomes" id="UP000567922"/>
    </source>
</evidence>
<dbReference type="GO" id="GO:0000166">
    <property type="term" value="F:nucleotide binding"/>
    <property type="evidence" value="ECO:0007669"/>
    <property type="project" value="InterPro"/>
</dbReference>
<accession>A0A839RNS4</accession>
<feature type="domain" description="Gfo/Idh/MocA-like oxidoreductase N-terminal" evidence="2">
    <location>
        <begin position="1"/>
        <end position="110"/>
    </location>
</feature>
<dbReference type="Pfam" id="PF01408">
    <property type="entry name" value="GFO_IDH_MocA"/>
    <property type="match status" value="1"/>
</dbReference>
<keyword evidence="4" id="KW-1185">Reference proteome</keyword>
<evidence type="ECO:0000259" key="2">
    <source>
        <dbReference type="Pfam" id="PF01408"/>
    </source>
</evidence>